<dbReference type="InterPro" id="IPR002347">
    <property type="entry name" value="SDR_fam"/>
</dbReference>
<organism evidence="4 5">
    <name type="scientific">Dichanthelium oligosanthes</name>
    <dbReference type="NCBI Taxonomy" id="888268"/>
    <lineage>
        <taxon>Eukaryota</taxon>
        <taxon>Viridiplantae</taxon>
        <taxon>Streptophyta</taxon>
        <taxon>Embryophyta</taxon>
        <taxon>Tracheophyta</taxon>
        <taxon>Spermatophyta</taxon>
        <taxon>Magnoliopsida</taxon>
        <taxon>Liliopsida</taxon>
        <taxon>Poales</taxon>
        <taxon>Poaceae</taxon>
        <taxon>PACMAD clade</taxon>
        <taxon>Panicoideae</taxon>
        <taxon>Panicodae</taxon>
        <taxon>Paniceae</taxon>
        <taxon>Dichantheliinae</taxon>
        <taxon>Dichanthelium</taxon>
    </lineage>
</organism>
<feature type="signal peptide" evidence="3">
    <location>
        <begin position="1"/>
        <end position="23"/>
    </location>
</feature>
<dbReference type="InterPro" id="IPR036291">
    <property type="entry name" value="NAD(P)-bd_dom_sf"/>
</dbReference>
<dbReference type="EMBL" id="LWDX02055784">
    <property type="protein sequence ID" value="OEL18745.1"/>
    <property type="molecule type" value="Genomic_DNA"/>
</dbReference>
<reference evidence="4 5" key="1">
    <citation type="submission" date="2016-09" db="EMBL/GenBank/DDBJ databases">
        <title>The draft genome of Dichanthelium oligosanthes: A C3 panicoid grass species.</title>
        <authorList>
            <person name="Studer A.J."/>
            <person name="Schnable J.C."/>
            <person name="Brutnell T.P."/>
        </authorList>
    </citation>
    <scope>NUCLEOTIDE SEQUENCE [LARGE SCALE GENOMIC DNA]</scope>
    <source>
        <strain evidence="5">cv. Kellogg 1175</strain>
        <tissue evidence="4">Leaf</tissue>
    </source>
</reference>
<sequence>MVPAGRGGCIIGTSSLALAVAGAASHAYTCAKHGLVALTENASAELGRHGIRVNCVSPAAAAAPLATGYVGLEGQALEQAMEAVANLKGVGLRVADIAAAVLYLASDDVRYISGHNLLLDGSFSVVNPSFGIFKD</sequence>
<dbReference type="SUPFAM" id="SSF51735">
    <property type="entry name" value="NAD(P)-binding Rossmann-fold domains"/>
    <property type="match status" value="1"/>
</dbReference>
<dbReference type="Proteomes" id="UP000095767">
    <property type="component" value="Unassembled WGS sequence"/>
</dbReference>
<dbReference type="GO" id="GO:0016491">
    <property type="term" value="F:oxidoreductase activity"/>
    <property type="evidence" value="ECO:0007669"/>
    <property type="project" value="UniProtKB-KW"/>
</dbReference>
<evidence type="ECO:0000256" key="3">
    <source>
        <dbReference type="SAM" id="SignalP"/>
    </source>
</evidence>
<keyword evidence="2" id="KW-0560">Oxidoreductase</keyword>
<evidence type="ECO:0000256" key="2">
    <source>
        <dbReference type="ARBA" id="ARBA00023002"/>
    </source>
</evidence>
<evidence type="ECO:0000313" key="5">
    <source>
        <dbReference type="Proteomes" id="UP000095767"/>
    </source>
</evidence>
<dbReference type="OrthoDB" id="294295at2759"/>
<feature type="chain" id="PRO_5009187618" evidence="3">
    <location>
        <begin position="24"/>
        <end position="135"/>
    </location>
</feature>
<dbReference type="Gene3D" id="3.40.50.720">
    <property type="entry name" value="NAD(P)-binding Rossmann-like Domain"/>
    <property type="match status" value="1"/>
</dbReference>
<evidence type="ECO:0000256" key="1">
    <source>
        <dbReference type="ARBA" id="ARBA00006484"/>
    </source>
</evidence>
<evidence type="ECO:0000313" key="4">
    <source>
        <dbReference type="EMBL" id="OEL18745.1"/>
    </source>
</evidence>
<gene>
    <name evidence="4" type="ORF">BAE44_0020236</name>
</gene>
<dbReference type="PROSITE" id="PS00061">
    <property type="entry name" value="ADH_SHORT"/>
    <property type="match status" value="1"/>
</dbReference>
<proteinExistence type="inferred from homology"/>
<keyword evidence="3" id="KW-0732">Signal</keyword>
<comment type="caution">
    <text evidence="4">The sequence shown here is derived from an EMBL/GenBank/DDBJ whole genome shotgun (WGS) entry which is preliminary data.</text>
</comment>
<accession>A0A1E5V138</accession>
<keyword evidence="5" id="KW-1185">Reference proteome</keyword>
<dbReference type="PANTHER" id="PTHR43180">
    <property type="entry name" value="3-OXOACYL-(ACYL-CARRIER-PROTEIN) REDUCTASE (AFU_ORTHOLOGUE AFUA_6G11210)"/>
    <property type="match status" value="1"/>
</dbReference>
<dbReference type="PANTHER" id="PTHR43180:SF30">
    <property type="entry name" value="MOMILACTONE A SYNTHASE"/>
    <property type="match status" value="1"/>
</dbReference>
<comment type="similarity">
    <text evidence="1">Belongs to the short-chain dehydrogenases/reductases (SDR) family.</text>
</comment>
<name>A0A1E5V138_9POAL</name>
<dbReference type="PRINTS" id="PR00081">
    <property type="entry name" value="GDHRDH"/>
</dbReference>
<dbReference type="STRING" id="888268.A0A1E5V138"/>
<protein>
    <submittedName>
        <fullName evidence="4">Momilactone A synthase</fullName>
    </submittedName>
</protein>
<dbReference type="AlphaFoldDB" id="A0A1E5V138"/>
<dbReference type="Pfam" id="PF13561">
    <property type="entry name" value="adh_short_C2"/>
    <property type="match status" value="1"/>
</dbReference>
<dbReference type="InterPro" id="IPR020904">
    <property type="entry name" value="Sc_DH/Rdtase_CS"/>
</dbReference>